<feature type="compositionally biased region" description="Low complexity" evidence="1">
    <location>
        <begin position="1"/>
        <end position="19"/>
    </location>
</feature>
<reference evidence="2 3" key="1">
    <citation type="submission" date="2019-02" db="EMBL/GenBank/DDBJ databases">
        <title>Draft genome sequences of novel Actinobacteria.</title>
        <authorList>
            <person name="Sahin N."/>
            <person name="Ay H."/>
            <person name="Saygin H."/>
        </authorList>
    </citation>
    <scope>NUCLEOTIDE SEQUENCE [LARGE SCALE GENOMIC DNA]</scope>
    <source>
        <strain evidence="2 3">16K104</strain>
    </source>
</reference>
<protein>
    <recommendedName>
        <fullName evidence="4">Winged helix DNA-binding domain-containing protein</fullName>
    </recommendedName>
</protein>
<comment type="caution">
    <text evidence="2">The sequence shown here is derived from an EMBL/GenBank/DDBJ whole genome shotgun (WGS) entry which is preliminary data.</text>
</comment>
<dbReference type="OrthoDB" id="9148135at2"/>
<name>A0A4R4XG58_9ACTN</name>
<dbReference type="Proteomes" id="UP000295172">
    <property type="component" value="Unassembled WGS sequence"/>
</dbReference>
<keyword evidence="3" id="KW-1185">Reference proteome</keyword>
<dbReference type="EMBL" id="SMKR01000010">
    <property type="protein sequence ID" value="TDD29559.1"/>
    <property type="molecule type" value="Genomic_DNA"/>
</dbReference>
<dbReference type="AlphaFoldDB" id="A0A4R4XG58"/>
<evidence type="ECO:0000313" key="2">
    <source>
        <dbReference type="EMBL" id="TDD29559.1"/>
    </source>
</evidence>
<sequence length="431" mass="45826">MRPTSPSSTRRSFSSGTPSAAARSGSTACPTRSPSRTTPTSPARPTTRTWSAPSSTEPGSVGQPVCRTIRQTGCAAFRRGLWCHAGVVQRSVDWLLAARSQANCLARPVDEAGPGGVADVVRRTGGLQAQTWRGAAYAVRARSTATTLADVTRAQETDRSVVRGWFMRGTLHLVATEHAGPLLGLLGPKLIKGTERRYGELGLTPAIRAAAADLIEEHLLANGPTGRSALAGVLVTAGLIAESKGQQVYALIRHTGLLGRLCYGPGHDKDETWVAVRDWLGKPLDLEADVEGVARRYLAAYGPATARDLATWSGLSVPAARTGLRAVATRSFDVEGVEFSAVEDLPGARELRLLGEFDPYLLGYDDRRHALPDEHRRHIHPGGGMVRPAVAIGGRVIGSWKHADLSYDLFGRTGEPAGLAAELEDVARFAG</sequence>
<dbReference type="PANTHER" id="PTHR38479">
    <property type="entry name" value="LMO0824 PROTEIN"/>
    <property type="match status" value="1"/>
</dbReference>
<feature type="region of interest" description="Disordered" evidence="1">
    <location>
        <begin position="1"/>
        <end position="64"/>
    </location>
</feature>
<proteinExistence type="predicted"/>
<organism evidence="2 3">
    <name type="scientific">Kribbella turkmenica</name>
    <dbReference type="NCBI Taxonomy" id="2530375"/>
    <lineage>
        <taxon>Bacteria</taxon>
        <taxon>Bacillati</taxon>
        <taxon>Actinomycetota</taxon>
        <taxon>Actinomycetes</taxon>
        <taxon>Propionibacteriales</taxon>
        <taxon>Kribbellaceae</taxon>
        <taxon>Kribbella</taxon>
    </lineage>
</organism>
<evidence type="ECO:0000256" key="1">
    <source>
        <dbReference type="SAM" id="MobiDB-lite"/>
    </source>
</evidence>
<dbReference type="InterPro" id="IPR009351">
    <property type="entry name" value="AlkZ-like"/>
</dbReference>
<dbReference type="Pfam" id="PF06224">
    <property type="entry name" value="AlkZ-like"/>
    <property type="match status" value="1"/>
</dbReference>
<evidence type="ECO:0008006" key="4">
    <source>
        <dbReference type="Google" id="ProtNLM"/>
    </source>
</evidence>
<feature type="compositionally biased region" description="Low complexity" evidence="1">
    <location>
        <begin position="26"/>
        <end position="49"/>
    </location>
</feature>
<accession>A0A4R4XG58</accession>
<gene>
    <name evidence="2" type="ORF">E1218_03940</name>
</gene>
<evidence type="ECO:0000313" key="3">
    <source>
        <dbReference type="Proteomes" id="UP000295172"/>
    </source>
</evidence>
<dbReference type="PANTHER" id="PTHR38479:SF2">
    <property type="entry name" value="WINGED HELIX DNA-BINDING DOMAIN-CONTAINING PROTEIN"/>
    <property type="match status" value="1"/>
</dbReference>